<sequence>MINKGPLLTVQSKRHWLYFWGALVAMVLFCLGAGIAFSYSFFSHYGQQKTTTGEQIAMLFGIGLIITSFYGSWSFWEQAPSVVLDTEKLIYNGTEVFYWKDLARLELTGKHHSKLLWATGEGVQMLFEGNVKRVFFDHMYQNSWLMKLFLEQIVQQGQARITLPQVTVLEYSTSKATYYQGSVWRAMPFYLFLFINVMFFVPVLNPINRQPIYFLSCGFISILLWRVVTSSLHYIGLSETELIIKNGLWPGYQKVFLLEQLREVAYEHRGKGFPALKVIRKDFKTHSFIADGLSNREWLDLRDQLRAKDLRVRNELGIREKTPLVRQ</sequence>
<comment type="caution">
    <text evidence="2">The sequence shown here is derived from an EMBL/GenBank/DDBJ whole genome shotgun (WGS) entry which is preliminary data.</text>
</comment>
<dbReference type="Proteomes" id="UP000239590">
    <property type="component" value="Unassembled WGS sequence"/>
</dbReference>
<evidence type="ECO:0000256" key="1">
    <source>
        <dbReference type="SAM" id="Phobius"/>
    </source>
</evidence>
<name>A0A2S7IKC8_9BACT</name>
<feature type="transmembrane region" description="Helical" evidence="1">
    <location>
        <begin position="187"/>
        <end position="205"/>
    </location>
</feature>
<feature type="transmembrane region" description="Helical" evidence="1">
    <location>
        <begin position="56"/>
        <end position="76"/>
    </location>
</feature>
<keyword evidence="1" id="KW-0812">Transmembrane</keyword>
<accession>A0A2S7IKC8</accession>
<organism evidence="2 3">
    <name type="scientific">Siphonobacter curvatus</name>
    <dbReference type="NCBI Taxonomy" id="2094562"/>
    <lineage>
        <taxon>Bacteria</taxon>
        <taxon>Pseudomonadati</taxon>
        <taxon>Bacteroidota</taxon>
        <taxon>Cytophagia</taxon>
        <taxon>Cytophagales</taxon>
        <taxon>Cytophagaceae</taxon>
        <taxon>Siphonobacter</taxon>
    </lineage>
</organism>
<evidence type="ECO:0000313" key="3">
    <source>
        <dbReference type="Proteomes" id="UP000239590"/>
    </source>
</evidence>
<keyword evidence="1" id="KW-1133">Transmembrane helix</keyword>
<reference evidence="3" key="1">
    <citation type="submission" date="2018-02" db="EMBL/GenBank/DDBJ databases">
        <title>Genome sequencing of Solimonas sp. HR-BB.</title>
        <authorList>
            <person name="Lee Y."/>
            <person name="Jeon C.O."/>
        </authorList>
    </citation>
    <scope>NUCLEOTIDE SEQUENCE [LARGE SCALE GENOMIC DNA]</scope>
    <source>
        <strain evidence="3">HR-U</strain>
    </source>
</reference>
<gene>
    <name evidence="2" type="ORF">C5O19_00440</name>
</gene>
<dbReference type="RefSeq" id="WP_104709437.1">
    <property type="nucleotide sequence ID" value="NZ_PTRA01000001.1"/>
</dbReference>
<evidence type="ECO:0000313" key="2">
    <source>
        <dbReference type="EMBL" id="PQA58184.1"/>
    </source>
</evidence>
<keyword evidence="1" id="KW-0472">Membrane</keyword>
<feature type="transmembrane region" description="Helical" evidence="1">
    <location>
        <begin position="212"/>
        <end position="235"/>
    </location>
</feature>
<dbReference type="AlphaFoldDB" id="A0A2S7IKC8"/>
<dbReference type="EMBL" id="PTRA01000001">
    <property type="protein sequence ID" value="PQA58184.1"/>
    <property type="molecule type" value="Genomic_DNA"/>
</dbReference>
<proteinExistence type="predicted"/>
<feature type="transmembrane region" description="Helical" evidence="1">
    <location>
        <begin position="17"/>
        <end position="44"/>
    </location>
</feature>
<keyword evidence="3" id="KW-1185">Reference proteome</keyword>
<protein>
    <submittedName>
        <fullName evidence="2">Uncharacterized protein</fullName>
    </submittedName>
</protein>
<dbReference type="OrthoDB" id="820979at2"/>